<dbReference type="Proteomes" id="UP001154420">
    <property type="component" value="Unassembled WGS sequence"/>
</dbReference>
<dbReference type="Gene3D" id="3.10.620.30">
    <property type="match status" value="1"/>
</dbReference>
<evidence type="ECO:0000313" key="2">
    <source>
        <dbReference type="EMBL" id="NBJ91708.1"/>
    </source>
</evidence>
<dbReference type="InterPro" id="IPR002931">
    <property type="entry name" value="Transglutaminase-like"/>
</dbReference>
<dbReference type="InterPro" id="IPR038765">
    <property type="entry name" value="Papain-like_cys_pep_sf"/>
</dbReference>
<accession>A0A9X5BDN5</accession>
<sequence length="318" mass="36673">MENDILEHYKETGIYTYAGAYGDYFRSLPDEIPVLGRLICGQVIHRVTLKEGNTNANEKLLYGDMNRYPWHRMRCEDDVFLTAPALTAELFRLDGRGFVKDRKVENKLVVTCRYVSVLTSAVLKAKGIPARCRAGFAPYFMEGVSMDHWINQYYSKEEGRWITFDADGFYEEGGMPLSQYNMPQDSFDWVAKAYLAVRKGKTDGKQYLYADRLGTCGLPALIRYLVYDFHALMNHELTYSFLPAYLDGRLACLTEEELLELDVLAGWLLEPDKHFESLRKLWHQERKFRVLNSPLVGAYDHGAEFSDMPRVEGVSKNF</sequence>
<name>A0A9X5BDN5_9FIRM</name>
<reference evidence="2" key="1">
    <citation type="submission" date="2018-09" db="EMBL/GenBank/DDBJ databases">
        <title>Murine metabolic-syndrome-specific gut microbial biobank.</title>
        <authorList>
            <person name="Liu C."/>
        </authorList>
    </citation>
    <scope>NUCLEOTIDE SEQUENCE</scope>
    <source>
        <strain evidence="2">D42-62</strain>
    </source>
</reference>
<evidence type="ECO:0000259" key="1">
    <source>
        <dbReference type="Pfam" id="PF01841"/>
    </source>
</evidence>
<feature type="domain" description="Transglutaminase-like" evidence="1">
    <location>
        <begin position="111"/>
        <end position="166"/>
    </location>
</feature>
<dbReference type="RefSeq" id="WP_160558786.1">
    <property type="nucleotide sequence ID" value="NZ_QZDT01000003.1"/>
</dbReference>
<dbReference type="AlphaFoldDB" id="A0A9X5BDN5"/>
<dbReference type="Pfam" id="PF01841">
    <property type="entry name" value="Transglut_core"/>
    <property type="match status" value="1"/>
</dbReference>
<dbReference type="SUPFAM" id="SSF54001">
    <property type="entry name" value="Cysteine proteinases"/>
    <property type="match status" value="1"/>
</dbReference>
<proteinExistence type="predicted"/>
<protein>
    <submittedName>
        <fullName evidence="2">Transglutaminase domain-containing protein</fullName>
    </submittedName>
</protein>
<gene>
    <name evidence="2" type="ORF">D5281_03650</name>
</gene>
<keyword evidence="3" id="KW-1185">Reference proteome</keyword>
<comment type="caution">
    <text evidence="2">The sequence shown here is derived from an EMBL/GenBank/DDBJ whole genome shotgun (WGS) entry which is preliminary data.</text>
</comment>
<evidence type="ECO:0000313" key="3">
    <source>
        <dbReference type="Proteomes" id="UP001154420"/>
    </source>
</evidence>
<organism evidence="2 3">
    <name type="scientific">Parablautia muri</name>
    <dbReference type="NCBI Taxonomy" id="2320879"/>
    <lineage>
        <taxon>Bacteria</taxon>
        <taxon>Bacillati</taxon>
        <taxon>Bacillota</taxon>
        <taxon>Clostridia</taxon>
        <taxon>Lachnospirales</taxon>
        <taxon>Lachnospiraceae</taxon>
        <taxon>Parablautia</taxon>
    </lineage>
</organism>
<dbReference type="OrthoDB" id="148799at2"/>
<dbReference type="EMBL" id="QZDT01000003">
    <property type="protein sequence ID" value="NBJ91708.1"/>
    <property type="molecule type" value="Genomic_DNA"/>
</dbReference>